<keyword evidence="4" id="KW-0949">S-adenosyl-L-methionine</keyword>
<dbReference type="InterPro" id="IPR029063">
    <property type="entry name" value="SAM-dependent_MTases_sf"/>
</dbReference>
<accession>A0A736RF27</accession>
<protein>
    <recommendedName>
        <fullName evidence="1">DNA (cytosine-5-)-methyltransferase</fullName>
        <ecNumber evidence="1">2.1.1.37</ecNumber>
    </recommendedName>
</protein>
<keyword evidence="2 7" id="KW-0489">Methyltransferase</keyword>
<evidence type="ECO:0000256" key="2">
    <source>
        <dbReference type="ARBA" id="ARBA00022603"/>
    </source>
</evidence>
<dbReference type="GO" id="GO:0032259">
    <property type="term" value="P:methylation"/>
    <property type="evidence" value="ECO:0007669"/>
    <property type="project" value="UniProtKB-KW"/>
</dbReference>
<evidence type="ECO:0000256" key="4">
    <source>
        <dbReference type="ARBA" id="ARBA00022691"/>
    </source>
</evidence>
<evidence type="ECO:0000256" key="3">
    <source>
        <dbReference type="ARBA" id="ARBA00022679"/>
    </source>
</evidence>
<reference evidence="7" key="2">
    <citation type="submission" date="2018-07" db="EMBL/GenBank/DDBJ databases">
        <authorList>
            <consortium name="NCBI Pathogen Detection Project"/>
        </authorList>
    </citation>
    <scope>NUCLEOTIDE SEQUENCE</scope>
    <source>
        <strain evidence="7">2584-68</strain>
    </source>
</reference>
<dbReference type="PANTHER" id="PTHR46098:SF1">
    <property type="entry name" value="TRNA (CYTOSINE(38)-C(5))-METHYLTRANSFERASE"/>
    <property type="match status" value="1"/>
</dbReference>
<evidence type="ECO:0000313" key="7">
    <source>
        <dbReference type="EMBL" id="HAE7767607.1"/>
    </source>
</evidence>
<keyword evidence="3 7" id="KW-0808">Transferase</keyword>
<evidence type="ECO:0000256" key="1">
    <source>
        <dbReference type="ARBA" id="ARBA00011975"/>
    </source>
</evidence>
<organism evidence="7">
    <name type="scientific">Salmonella enterica subsp. houtenae serovar 45:g,z51:-</name>
    <dbReference type="NCBI Taxonomy" id="1967611"/>
    <lineage>
        <taxon>Bacteria</taxon>
        <taxon>Pseudomonadati</taxon>
        <taxon>Pseudomonadota</taxon>
        <taxon>Gammaproteobacteria</taxon>
        <taxon>Enterobacterales</taxon>
        <taxon>Enterobacteriaceae</taxon>
        <taxon>Salmonella</taxon>
    </lineage>
</organism>
<sequence>MTATAYYNEIDPFAAAWLQNLIDAGCIAPGVVDTRSIEEVTANDLKGFTQCHFFAGIGVWSYALRCAGWPDSRPVWTGSCPCQPFSQSGKRRGFNDPRHLWPAWFYLVSQCRPHVIFGEQVASKDGLTWFDAVQLDLEEAEYAVAVVDLCAASFGAPHIRQRLFWVADADSQRMETPVECGERGRIEFANGCSLIGVDYASSERRDAGRNRDYSGYVRFQSGAIVENDRLAHTDNDSRERRLSVWQDSQREVVNGSSGCNSAACGTNAVNGVWRDADWLFCRDGKWRPVKPGIKPLVNGTPGRVGQLRAYGNAIVAPVAETFIRAYMEAVTP</sequence>
<name>A0A736RF27_SALHO</name>
<reference evidence="7" key="1">
    <citation type="journal article" date="2018" name="Genome Biol.">
        <title>SKESA: strategic k-mer extension for scrupulous assemblies.</title>
        <authorList>
            <person name="Souvorov A."/>
            <person name="Agarwala R."/>
            <person name="Lipman D.J."/>
        </authorList>
    </citation>
    <scope>NUCLEOTIDE SEQUENCE</scope>
    <source>
        <strain evidence="7">2584-68</strain>
    </source>
</reference>
<keyword evidence="5" id="KW-0680">Restriction system</keyword>
<dbReference type="InterPro" id="IPR050750">
    <property type="entry name" value="C5-MTase"/>
</dbReference>
<dbReference type="GO" id="GO:0003886">
    <property type="term" value="F:DNA (cytosine-5-)-methyltransferase activity"/>
    <property type="evidence" value="ECO:0007669"/>
    <property type="project" value="UniProtKB-EC"/>
</dbReference>
<proteinExistence type="predicted"/>
<comment type="caution">
    <text evidence="7">The sequence shown here is derived from an EMBL/GenBank/DDBJ whole genome shotgun (WGS) entry which is preliminary data.</text>
</comment>
<dbReference type="PANTHER" id="PTHR46098">
    <property type="entry name" value="TRNA (CYTOSINE(38)-C(5))-METHYLTRANSFERASE"/>
    <property type="match status" value="1"/>
</dbReference>
<gene>
    <name evidence="7" type="ORF">GNB58_004716</name>
</gene>
<dbReference type="GO" id="GO:0009307">
    <property type="term" value="P:DNA restriction-modification system"/>
    <property type="evidence" value="ECO:0007669"/>
    <property type="project" value="UniProtKB-KW"/>
</dbReference>
<dbReference type="InterPro" id="IPR001525">
    <property type="entry name" value="C5_MeTfrase"/>
</dbReference>
<comment type="catalytic activity">
    <reaction evidence="6">
        <text>a 2'-deoxycytidine in DNA + S-adenosyl-L-methionine = a 5-methyl-2'-deoxycytidine in DNA + S-adenosyl-L-homocysteine + H(+)</text>
        <dbReference type="Rhea" id="RHEA:13681"/>
        <dbReference type="Rhea" id="RHEA-COMP:11369"/>
        <dbReference type="Rhea" id="RHEA-COMP:11370"/>
        <dbReference type="ChEBI" id="CHEBI:15378"/>
        <dbReference type="ChEBI" id="CHEBI:57856"/>
        <dbReference type="ChEBI" id="CHEBI:59789"/>
        <dbReference type="ChEBI" id="CHEBI:85452"/>
        <dbReference type="ChEBI" id="CHEBI:85454"/>
        <dbReference type="EC" id="2.1.1.37"/>
    </reaction>
</comment>
<evidence type="ECO:0000256" key="6">
    <source>
        <dbReference type="ARBA" id="ARBA00047422"/>
    </source>
</evidence>
<dbReference type="EMBL" id="DAATAH010000102">
    <property type="protein sequence ID" value="HAE7767607.1"/>
    <property type="molecule type" value="Genomic_DNA"/>
</dbReference>
<dbReference type="AlphaFoldDB" id="A0A736RF27"/>
<evidence type="ECO:0000256" key="5">
    <source>
        <dbReference type="ARBA" id="ARBA00022747"/>
    </source>
</evidence>
<dbReference type="Gene3D" id="3.40.50.150">
    <property type="entry name" value="Vaccinia Virus protein VP39"/>
    <property type="match status" value="1"/>
</dbReference>
<dbReference type="SUPFAM" id="SSF53335">
    <property type="entry name" value="S-adenosyl-L-methionine-dependent methyltransferases"/>
    <property type="match status" value="1"/>
</dbReference>
<dbReference type="Pfam" id="PF00145">
    <property type="entry name" value="DNA_methylase"/>
    <property type="match status" value="1"/>
</dbReference>
<dbReference type="EC" id="2.1.1.37" evidence="1"/>